<feature type="region of interest" description="Disordered" evidence="1">
    <location>
        <begin position="60"/>
        <end position="81"/>
    </location>
</feature>
<dbReference type="RefSeq" id="WP_146653250.1">
    <property type="nucleotide sequence ID" value="NZ_CP012333.1"/>
</dbReference>
<evidence type="ECO:0000313" key="3">
    <source>
        <dbReference type="Proteomes" id="UP000064967"/>
    </source>
</evidence>
<evidence type="ECO:0000313" key="2">
    <source>
        <dbReference type="EMBL" id="AKV02316.1"/>
    </source>
</evidence>
<name>A0A0K1Q952_9BACT</name>
<dbReference type="Proteomes" id="UP000064967">
    <property type="component" value="Chromosome"/>
</dbReference>
<protein>
    <submittedName>
        <fullName evidence="2">Uncharacterized protein</fullName>
    </submittedName>
</protein>
<dbReference type="EMBL" id="CP012333">
    <property type="protein sequence ID" value="AKV02316.1"/>
    <property type="molecule type" value="Genomic_DNA"/>
</dbReference>
<organism evidence="2 3">
    <name type="scientific">Labilithrix luteola</name>
    <dbReference type="NCBI Taxonomy" id="1391654"/>
    <lineage>
        <taxon>Bacteria</taxon>
        <taxon>Pseudomonadati</taxon>
        <taxon>Myxococcota</taxon>
        <taxon>Polyangia</taxon>
        <taxon>Polyangiales</taxon>
        <taxon>Labilitrichaceae</taxon>
        <taxon>Labilithrix</taxon>
    </lineage>
</organism>
<sequence length="81" mass="9052">MDETVPDSGVGEEPYVEALCDDREDVISDGRCHYLNSTPADREDQATGHTEDGRHMWRCSRQSDRQTPYGSVTVTATCTSR</sequence>
<evidence type="ECO:0000256" key="1">
    <source>
        <dbReference type="SAM" id="MobiDB-lite"/>
    </source>
</evidence>
<feature type="compositionally biased region" description="Polar residues" evidence="1">
    <location>
        <begin position="65"/>
        <end position="81"/>
    </location>
</feature>
<keyword evidence="3" id="KW-1185">Reference proteome</keyword>
<dbReference type="AlphaFoldDB" id="A0A0K1Q952"/>
<reference evidence="2 3" key="1">
    <citation type="submission" date="2015-08" db="EMBL/GenBank/DDBJ databases">
        <authorList>
            <person name="Babu N.S."/>
            <person name="Beckwith C.J."/>
            <person name="Beseler K.G."/>
            <person name="Brison A."/>
            <person name="Carone J.V."/>
            <person name="Caskin T.P."/>
            <person name="Diamond M."/>
            <person name="Durham M.E."/>
            <person name="Foxe J.M."/>
            <person name="Go M."/>
            <person name="Henderson B.A."/>
            <person name="Jones I.B."/>
            <person name="McGettigan J.A."/>
            <person name="Micheletti S.J."/>
            <person name="Nasrallah M.E."/>
            <person name="Ortiz D."/>
            <person name="Piller C.R."/>
            <person name="Privatt S.R."/>
            <person name="Schneider S.L."/>
            <person name="Sharp S."/>
            <person name="Smith T.C."/>
            <person name="Stanton J.D."/>
            <person name="Ullery H.E."/>
            <person name="Wilson R.J."/>
            <person name="Serrano M.G."/>
            <person name="Buck G."/>
            <person name="Lee V."/>
            <person name="Wang Y."/>
            <person name="Carvalho R."/>
            <person name="Voegtly L."/>
            <person name="Shi R."/>
            <person name="Duckworth R."/>
            <person name="Johnson A."/>
            <person name="Loviza R."/>
            <person name="Walstead R."/>
            <person name="Shah Z."/>
            <person name="Kiflezghi M."/>
            <person name="Wade K."/>
            <person name="Ball S.L."/>
            <person name="Bradley K.W."/>
            <person name="Asai D.J."/>
            <person name="Bowman C.A."/>
            <person name="Russell D.A."/>
            <person name="Pope W.H."/>
            <person name="Jacobs-Sera D."/>
            <person name="Hendrix R.W."/>
            <person name="Hatfull G.F."/>
        </authorList>
    </citation>
    <scope>NUCLEOTIDE SEQUENCE [LARGE SCALE GENOMIC DNA]</scope>
    <source>
        <strain evidence="2 3">DSM 27648</strain>
    </source>
</reference>
<accession>A0A0K1Q952</accession>
<dbReference type="KEGG" id="llu:AKJ09_08979"/>
<proteinExistence type="predicted"/>
<gene>
    <name evidence="2" type="ORF">AKJ09_08979</name>
</gene>